<keyword evidence="2 3" id="KW-0067">ATP-binding</keyword>
<dbReference type="Proteomes" id="UP001500503">
    <property type="component" value="Unassembled WGS sequence"/>
</dbReference>
<gene>
    <name evidence="6" type="ORF">GCM10023191_005600</name>
</gene>
<feature type="binding site" evidence="3">
    <location>
        <begin position="267"/>
        <end position="274"/>
    </location>
    <ligand>
        <name>ATP</name>
        <dbReference type="ChEBI" id="CHEBI:30616"/>
    </ligand>
</feature>
<comment type="caution">
    <text evidence="6">The sequence shown here is derived from an EMBL/GenBank/DDBJ whole genome shotgun (WGS) entry which is preliminary data.</text>
</comment>
<dbReference type="PANTHER" id="PTHR22683">
    <property type="entry name" value="SPORULATION PROTEIN RELATED"/>
    <property type="match status" value="1"/>
</dbReference>
<dbReference type="Gene3D" id="3.40.50.300">
    <property type="entry name" value="P-loop containing nucleotide triphosphate hydrolases"/>
    <property type="match status" value="1"/>
</dbReference>
<dbReference type="SUPFAM" id="SSF52540">
    <property type="entry name" value="P-loop containing nucleoside triphosphate hydrolases"/>
    <property type="match status" value="1"/>
</dbReference>
<dbReference type="Pfam" id="PF01580">
    <property type="entry name" value="FtsK_SpoIIIE"/>
    <property type="match status" value="1"/>
</dbReference>
<feature type="transmembrane region" description="Helical" evidence="4">
    <location>
        <begin position="87"/>
        <end position="108"/>
    </location>
</feature>
<evidence type="ECO:0000256" key="3">
    <source>
        <dbReference type="PROSITE-ProRule" id="PRU00289"/>
    </source>
</evidence>
<name>A0ABP8P8N3_9ACTN</name>
<evidence type="ECO:0000259" key="5">
    <source>
        <dbReference type="PROSITE" id="PS50901"/>
    </source>
</evidence>
<sequence length="493" mass="54561">MGWEFRRSAPSDNVMVPATSDPFESPKWAPPVWHMPPVLVLLVNLVRGLVGLVLVLVRHWPTTLTVAGLGWLTYLGGWQLLTLLAGWVSLGLGCWAWFGWPTFLSLVLRPARARWRYLTVYRRNWRPVMVMSGLAFYRNAREYLPTIVRVEVTKTTDRVLVKMLSGQPPSIWHDHVENLAHGFEAAICRIRTAKRPARRWRGRGRAGQDWPGHIWLELVRDDALSKPVSVTALPASQVDLSRLPVGRREDSSPWLVRLLGTHLLIAGATGAGKGSVLWSLVRAMLPAIRAGLVQVWGIDPKRMELAFGRGIFNRYSDDTSGGMVDLLEDAVDEMSKRAARFGGVTRTFIPTVADPFIVVMVDELAFLTAYSPDRDLKRRALAALSTLTSQGRSVGVCVVGALQDPRKDVINIRNLFPTRIALRLDESEQVDMVLGDGAYDRGALADQISPLPEVGAGVGYIRLEDSPDPVRVRAGWVSDADIAAMAAYLSEAA</sequence>
<keyword evidence="7" id="KW-1185">Reference proteome</keyword>
<evidence type="ECO:0000256" key="2">
    <source>
        <dbReference type="ARBA" id="ARBA00022840"/>
    </source>
</evidence>
<dbReference type="EMBL" id="BAABHF010000009">
    <property type="protein sequence ID" value="GAA4483670.1"/>
    <property type="molecule type" value="Genomic_DNA"/>
</dbReference>
<proteinExistence type="predicted"/>
<keyword evidence="4" id="KW-0472">Membrane</keyword>
<reference evidence="7" key="1">
    <citation type="journal article" date="2019" name="Int. J. Syst. Evol. Microbiol.">
        <title>The Global Catalogue of Microorganisms (GCM) 10K type strain sequencing project: providing services to taxonomists for standard genome sequencing and annotation.</title>
        <authorList>
            <consortium name="The Broad Institute Genomics Platform"/>
            <consortium name="The Broad Institute Genome Sequencing Center for Infectious Disease"/>
            <person name="Wu L."/>
            <person name="Ma J."/>
        </authorList>
    </citation>
    <scope>NUCLEOTIDE SEQUENCE [LARGE SCALE GENOMIC DNA]</scope>
    <source>
        <strain evidence="7">JCM 17933</strain>
    </source>
</reference>
<dbReference type="PANTHER" id="PTHR22683:SF41">
    <property type="entry name" value="DNA TRANSLOCASE FTSK"/>
    <property type="match status" value="1"/>
</dbReference>
<dbReference type="InterPro" id="IPR050206">
    <property type="entry name" value="FtsK/SpoIIIE/SftA"/>
</dbReference>
<dbReference type="PROSITE" id="PS50901">
    <property type="entry name" value="FTSK"/>
    <property type="match status" value="1"/>
</dbReference>
<organism evidence="6 7">
    <name type="scientific">Actinoallomurus oryzae</name>
    <dbReference type="NCBI Taxonomy" id="502180"/>
    <lineage>
        <taxon>Bacteria</taxon>
        <taxon>Bacillati</taxon>
        <taxon>Actinomycetota</taxon>
        <taxon>Actinomycetes</taxon>
        <taxon>Streptosporangiales</taxon>
        <taxon>Thermomonosporaceae</taxon>
        <taxon>Actinoallomurus</taxon>
    </lineage>
</organism>
<feature type="transmembrane region" description="Helical" evidence="4">
    <location>
        <begin position="38"/>
        <end position="57"/>
    </location>
</feature>
<dbReference type="InterPro" id="IPR027417">
    <property type="entry name" value="P-loop_NTPase"/>
</dbReference>
<evidence type="ECO:0000256" key="4">
    <source>
        <dbReference type="SAM" id="Phobius"/>
    </source>
</evidence>
<keyword evidence="1 3" id="KW-0547">Nucleotide-binding</keyword>
<keyword evidence="4" id="KW-1133">Transmembrane helix</keyword>
<feature type="domain" description="FtsK" evidence="5">
    <location>
        <begin position="225"/>
        <end position="431"/>
    </location>
</feature>
<dbReference type="InterPro" id="IPR002543">
    <property type="entry name" value="FtsK_dom"/>
</dbReference>
<evidence type="ECO:0000256" key="1">
    <source>
        <dbReference type="ARBA" id="ARBA00022741"/>
    </source>
</evidence>
<keyword evidence="4" id="KW-0812">Transmembrane</keyword>
<dbReference type="CDD" id="cd01127">
    <property type="entry name" value="TrwB_TraG_TraD_VirD4"/>
    <property type="match status" value="1"/>
</dbReference>
<accession>A0ABP8P8N3</accession>
<evidence type="ECO:0000313" key="6">
    <source>
        <dbReference type="EMBL" id="GAA4483670.1"/>
    </source>
</evidence>
<evidence type="ECO:0000313" key="7">
    <source>
        <dbReference type="Proteomes" id="UP001500503"/>
    </source>
</evidence>
<protein>
    <submittedName>
        <fullName evidence="6">FtsK/SpoIIIE domain-containing protein</fullName>
    </submittedName>
</protein>